<dbReference type="AlphaFoldDB" id="A0A7S4D2A6"/>
<sequence length="149" mass="16316">MLVVAIGYRCSTCLLADMTAVAHPAISSRQYTCWLQLAAHEVYDVKYFKGEDGDKVVLAVTVVTPPVEESGEVRIYGLVWLMWDNENQRPVAAKVGYMNETSIEDEKNVYDQMGQQAGVSGVHSLLRLSPLGVGARDKRPPLPAPCGCC</sequence>
<accession>A0A7S4D2A6</accession>
<gene>
    <name evidence="1" type="ORF">EGYM00163_LOCUS25006</name>
</gene>
<protein>
    <submittedName>
        <fullName evidence="1">Uncharacterized protein</fullName>
    </submittedName>
</protein>
<name>A0A7S4D2A6_9EUGL</name>
<proteinExistence type="predicted"/>
<dbReference type="EMBL" id="HBJA01071132">
    <property type="protein sequence ID" value="CAE0813855.1"/>
    <property type="molecule type" value="Transcribed_RNA"/>
</dbReference>
<evidence type="ECO:0000313" key="1">
    <source>
        <dbReference type="EMBL" id="CAE0813855.1"/>
    </source>
</evidence>
<organism evidence="1">
    <name type="scientific">Eutreptiella gymnastica</name>
    <dbReference type="NCBI Taxonomy" id="73025"/>
    <lineage>
        <taxon>Eukaryota</taxon>
        <taxon>Discoba</taxon>
        <taxon>Euglenozoa</taxon>
        <taxon>Euglenida</taxon>
        <taxon>Spirocuta</taxon>
        <taxon>Euglenophyceae</taxon>
        <taxon>Eutreptiales</taxon>
        <taxon>Eutreptiaceae</taxon>
        <taxon>Eutreptiella</taxon>
    </lineage>
</organism>
<reference evidence="1" key="1">
    <citation type="submission" date="2021-01" db="EMBL/GenBank/DDBJ databases">
        <authorList>
            <person name="Corre E."/>
            <person name="Pelletier E."/>
            <person name="Niang G."/>
            <person name="Scheremetjew M."/>
            <person name="Finn R."/>
            <person name="Kale V."/>
            <person name="Holt S."/>
            <person name="Cochrane G."/>
            <person name="Meng A."/>
            <person name="Brown T."/>
            <person name="Cohen L."/>
        </authorList>
    </citation>
    <scope>NUCLEOTIDE SEQUENCE</scope>
    <source>
        <strain evidence="1">CCMP1594</strain>
    </source>
</reference>